<evidence type="ECO:0000256" key="4">
    <source>
        <dbReference type="ARBA" id="ARBA00022989"/>
    </source>
</evidence>
<evidence type="ECO:0000256" key="3">
    <source>
        <dbReference type="ARBA" id="ARBA00022692"/>
    </source>
</evidence>
<feature type="transmembrane region" description="Helical" evidence="6">
    <location>
        <begin position="375"/>
        <end position="393"/>
    </location>
</feature>
<keyword evidence="4 6" id="KW-1133">Transmembrane helix</keyword>
<feature type="transmembrane region" description="Helical" evidence="6">
    <location>
        <begin position="346"/>
        <end position="368"/>
    </location>
</feature>
<evidence type="ECO:0000259" key="7">
    <source>
        <dbReference type="PROSITE" id="PS50850"/>
    </source>
</evidence>
<sequence length="571" mass="61741">MEKADLDQEHVEKVNNFSPYQHQDAVDHAGSETESKVSVSTFAAVGFLGFTFQSSLTFTVLFVFPVITPIALELSGSTANSNWLASGWSLSGSIAFAIAGQLSDYLGRRWIIMTGQILLIVGHIVGATAQSLNQCIAAMAILGFGTGTTFVLYPAISEILPNKHRPLGLAWTEANLLPFTTLGPFLARLLVKHASWRWIFILGAITGIVALLGTTVFYFPPARPIPELTRWQILGQLDWLGIFLYTAGLTLFLLGLGWGGTTYPWVSAEVLTLLCIGGCLFVALIVWDLGGWVQRPLFPRRLMRMFRKYTSLLLVIFVTGVVYFTLTALMPLQIQYTLTEDPVMAGIYNIPGGFGGAAGGVLLGGLIAKLGHVHWQLAAGVACQTIFTALQAVCRPGDTGMLLVFQFFANVPFAWITLACYVTAGLHVPQEDLGLALGLVGTSRFLGSAVGTTIYSQILYGEAATSVSDRVGEAVAGLGFSAAEKAKLINALQMGTVASLKLATETLQQVQIAYSNAWSDAFRITWLATIPFGVIAFVIALCVRDPSALFTSETATHMERERRTGRRHTEE</sequence>
<dbReference type="PROSITE" id="PS50850">
    <property type="entry name" value="MFS"/>
    <property type="match status" value="1"/>
</dbReference>
<evidence type="ECO:0000256" key="6">
    <source>
        <dbReference type="SAM" id="Phobius"/>
    </source>
</evidence>
<dbReference type="InterPro" id="IPR020846">
    <property type="entry name" value="MFS_dom"/>
</dbReference>
<organism evidence="9 11">
    <name type="scientific">Zasmidium cellare</name>
    <name type="common">Wine cellar mold</name>
    <name type="synonym">Racodium cellare</name>
    <dbReference type="NCBI Taxonomy" id="395010"/>
    <lineage>
        <taxon>Eukaryota</taxon>
        <taxon>Fungi</taxon>
        <taxon>Dikarya</taxon>
        <taxon>Ascomycota</taxon>
        <taxon>Pezizomycotina</taxon>
        <taxon>Dothideomycetes</taxon>
        <taxon>Dothideomycetidae</taxon>
        <taxon>Mycosphaerellales</taxon>
        <taxon>Mycosphaerellaceae</taxon>
        <taxon>Zasmidium</taxon>
    </lineage>
</organism>
<feature type="transmembrane region" description="Helical" evidence="6">
    <location>
        <begin position="524"/>
        <end position="543"/>
    </location>
</feature>
<dbReference type="EMBL" id="JAXOVC010000013">
    <property type="protein sequence ID" value="KAK4494995.1"/>
    <property type="molecule type" value="Genomic_DNA"/>
</dbReference>
<dbReference type="PROSITE" id="PS00216">
    <property type="entry name" value="SUGAR_TRANSPORT_1"/>
    <property type="match status" value="1"/>
</dbReference>
<feature type="domain" description="Major facilitator superfamily (MFS) profile" evidence="7">
    <location>
        <begin position="39"/>
        <end position="548"/>
    </location>
</feature>
<dbReference type="Pfam" id="PF06609">
    <property type="entry name" value="TRI12"/>
    <property type="match status" value="1"/>
</dbReference>
<dbReference type="EMBL" id="JAXOVC010000003">
    <property type="protein sequence ID" value="KAK4503329.1"/>
    <property type="molecule type" value="Genomic_DNA"/>
</dbReference>
<dbReference type="PANTHER" id="PTHR23501:SF109">
    <property type="entry name" value="MAJOR FACILITATOR SUPERFAMILY (MFS) PROFILE DOMAIN-CONTAINING PROTEIN-RELATED"/>
    <property type="match status" value="1"/>
</dbReference>
<feature type="transmembrane region" description="Helical" evidence="6">
    <location>
        <begin position="311"/>
        <end position="334"/>
    </location>
</feature>
<dbReference type="EMBL" id="JAXOVC010000016">
    <property type="protein sequence ID" value="KAK4493633.1"/>
    <property type="molecule type" value="Genomic_DNA"/>
</dbReference>
<evidence type="ECO:0000256" key="2">
    <source>
        <dbReference type="ARBA" id="ARBA00022448"/>
    </source>
</evidence>
<evidence type="ECO:0000256" key="5">
    <source>
        <dbReference type="ARBA" id="ARBA00023136"/>
    </source>
</evidence>
<name>A0ABR0E157_ZASCE</name>
<protein>
    <recommendedName>
        <fullName evidence="7">Major facilitator superfamily (MFS) profile domain-containing protein</fullName>
    </recommendedName>
</protein>
<feature type="transmembrane region" description="Helical" evidence="6">
    <location>
        <begin position="399"/>
        <end position="421"/>
    </location>
</feature>
<keyword evidence="11" id="KW-1185">Reference proteome</keyword>
<feature type="transmembrane region" description="Helical" evidence="6">
    <location>
        <begin position="136"/>
        <end position="156"/>
    </location>
</feature>
<proteinExistence type="predicted"/>
<keyword evidence="2" id="KW-0813">Transport</keyword>
<evidence type="ECO:0000313" key="10">
    <source>
        <dbReference type="EMBL" id="KAK4503329.1"/>
    </source>
</evidence>
<evidence type="ECO:0000313" key="11">
    <source>
        <dbReference type="Proteomes" id="UP001305779"/>
    </source>
</evidence>
<keyword evidence="3 6" id="KW-0812">Transmembrane</keyword>
<feature type="transmembrane region" description="Helical" evidence="6">
    <location>
        <begin position="198"/>
        <end position="219"/>
    </location>
</feature>
<feature type="transmembrane region" description="Helical" evidence="6">
    <location>
        <begin position="270"/>
        <end position="290"/>
    </location>
</feature>
<evidence type="ECO:0000313" key="9">
    <source>
        <dbReference type="EMBL" id="KAK4494995.1"/>
    </source>
</evidence>
<dbReference type="Gene3D" id="1.20.1250.20">
    <property type="entry name" value="MFS general substrate transporter like domains"/>
    <property type="match status" value="2"/>
</dbReference>
<evidence type="ECO:0000313" key="8">
    <source>
        <dbReference type="EMBL" id="KAK4493633.1"/>
    </source>
</evidence>
<dbReference type="InterPro" id="IPR036259">
    <property type="entry name" value="MFS_trans_sf"/>
</dbReference>
<dbReference type="InterPro" id="IPR005829">
    <property type="entry name" value="Sugar_transporter_CS"/>
</dbReference>
<accession>A0ABR0E157</accession>
<gene>
    <name evidence="10" type="ORF">PRZ48_004244</name>
    <name evidence="9" type="ORF">PRZ48_014351</name>
    <name evidence="8" type="ORF">PRZ48_015300</name>
</gene>
<reference evidence="9" key="2">
    <citation type="submission" date="2023-10" db="EMBL/GenBank/DDBJ databases">
        <authorList>
            <person name="Van Westerhoven A."/>
        </authorList>
    </citation>
    <scope>NUCLEOTIDE SEQUENCE</scope>
    <source>
        <strain evidence="9">P124</strain>
    </source>
</reference>
<dbReference type="SUPFAM" id="SSF103473">
    <property type="entry name" value="MFS general substrate transporter"/>
    <property type="match status" value="1"/>
</dbReference>
<evidence type="ECO:0000256" key="1">
    <source>
        <dbReference type="ARBA" id="ARBA00004141"/>
    </source>
</evidence>
<feature type="transmembrane region" description="Helical" evidence="6">
    <location>
        <begin position="42"/>
        <end position="71"/>
    </location>
</feature>
<dbReference type="Proteomes" id="UP001305779">
    <property type="component" value="Unassembled WGS sequence"/>
</dbReference>
<feature type="transmembrane region" description="Helical" evidence="6">
    <location>
        <begin position="110"/>
        <end position="130"/>
    </location>
</feature>
<keyword evidence="5 6" id="KW-0472">Membrane</keyword>
<comment type="caution">
    <text evidence="9">The sequence shown here is derived from an EMBL/GenBank/DDBJ whole genome shotgun (WGS) entry which is preliminary data.</text>
</comment>
<dbReference type="PANTHER" id="PTHR23501">
    <property type="entry name" value="MAJOR FACILITATOR SUPERFAMILY"/>
    <property type="match status" value="1"/>
</dbReference>
<feature type="transmembrane region" description="Helical" evidence="6">
    <location>
        <begin position="239"/>
        <end position="258"/>
    </location>
</feature>
<reference evidence="9 11" key="1">
    <citation type="journal article" date="2023" name="G3 (Bethesda)">
        <title>A chromosome-level genome assembly of Zasmidium syzygii isolated from banana leaves.</title>
        <authorList>
            <person name="van Westerhoven A.C."/>
            <person name="Mehrabi R."/>
            <person name="Talebi R."/>
            <person name="Steentjes M.B.F."/>
            <person name="Corcolon B."/>
            <person name="Chong P.A."/>
            <person name="Kema G.H.J."/>
            <person name="Seidl M.F."/>
        </authorList>
    </citation>
    <scope>NUCLEOTIDE SEQUENCE [LARGE SCALE GENOMIC DNA]</scope>
    <source>
        <strain evidence="9 11">P124</strain>
    </source>
</reference>
<dbReference type="InterPro" id="IPR010573">
    <property type="entry name" value="MFS_Str1/Tri12-like"/>
</dbReference>
<comment type="subcellular location">
    <subcellularLocation>
        <location evidence="1">Membrane</location>
        <topology evidence="1">Multi-pass membrane protein</topology>
    </subcellularLocation>
</comment>
<feature type="transmembrane region" description="Helical" evidence="6">
    <location>
        <begin position="433"/>
        <end position="455"/>
    </location>
</feature>